<reference evidence="2" key="1">
    <citation type="submission" date="2025-08" db="UniProtKB">
        <authorList>
            <consortium name="RefSeq"/>
        </authorList>
    </citation>
    <scope>IDENTIFICATION</scope>
    <source>
        <strain evidence="2">15112-1751.03</strain>
        <tissue evidence="2">Whole Adult</tissue>
    </source>
</reference>
<proteinExistence type="predicted"/>
<dbReference type="Proteomes" id="UP000515160">
    <property type="component" value="Chromosome 2L"/>
</dbReference>
<evidence type="ECO:0000313" key="1">
    <source>
        <dbReference type="Proteomes" id="UP000515160"/>
    </source>
</evidence>
<sequence length="97" mass="10587">MCGGWACASFELACNNPPLSTLRYSGRDFIPTPCGPQDKCFVKDTSCSRGHCLVPHQVAVNMNPCFQFPLPPADPSKSAAVSNWKSAYEKLLHCNPK</sequence>
<organism evidence="1 2">
    <name type="scientific">Drosophila albomicans</name>
    <name type="common">Fruit fly</name>
    <dbReference type="NCBI Taxonomy" id="7291"/>
    <lineage>
        <taxon>Eukaryota</taxon>
        <taxon>Metazoa</taxon>
        <taxon>Ecdysozoa</taxon>
        <taxon>Arthropoda</taxon>
        <taxon>Hexapoda</taxon>
        <taxon>Insecta</taxon>
        <taxon>Pterygota</taxon>
        <taxon>Neoptera</taxon>
        <taxon>Endopterygota</taxon>
        <taxon>Diptera</taxon>
        <taxon>Brachycera</taxon>
        <taxon>Muscomorpha</taxon>
        <taxon>Ephydroidea</taxon>
        <taxon>Drosophilidae</taxon>
        <taxon>Drosophila</taxon>
    </lineage>
</organism>
<gene>
    <name evidence="2" type="primary">LOC127564980</name>
</gene>
<name>A0A9C6SLE8_DROAB</name>
<keyword evidence="1" id="KW-1185">Reference proteome</keyword>
<dbReference type="OrthoDB" id="7803029at2759"/>
<evidence type="ECO:0000313" key="2">
    <source>
        <dbReference type="RefSeq" id="XP_051858185.1"/>
    </source>
</evidence>
<protein>
    <submittedName>
        <fullName evidence="2">Uncharacterized protein LOC127564980</fullName>
    </submittedName>
</protein>
<dbReference type="RefSeq" id="XP_051858185.1">
    <property type="nucleotide sequence ID" value="XM_052002225.1"/>
</dbReference>
<dbReference type="AlphaFoldDB" id="A0A9C6SLE8"/>
<dbReference type="GeneID" id="127564980"/>
<accession>A0A9C6SLE8</accession>